<keyword evidence="2" id="KW-1185">Reference proteome</keyword>
<sequence>MPPQMENLLFLIRLAWIPKKGSVKNPTHIPSSHMISRLMIWKRCQMNHQHHHPPEEVKI</sequence>
<name>B9T731_RICCO</name>
<evidence type="ECO:0000313" key="2">
    <source>
        <dbReference type="Proteomes" id="UP000008311"/>
    </source>
</evidence>
<organism evidence="1 2">
    <name type="scientific">Ricinus communis</name>
    <name type="common">Castor bean</name>
    <dbReference type="NCBI Taxonomy" id="3988"/>
    <lineage>
        <taxon>Eukaryota</taxon>
        <taxon>Viridiplantae</taxon>
        <taxon>Streptophyta</taxon>
        <taxon>Embryophyta</taxon>
        <taxon>Tracheophyta</taxon>
        <taxon>Spermatophyta</taxon>
        <taxon>Magnoliopsida</taxon>
        <taxon>eudicotyledons</taxon>
        <taxon>Gunneridae</taxon>
        <taxon>Pentapetalae</taxon>
        <taxon>rosids</taxon>
        <taxon>fabids</taxon>
        <taxon>Malpighiales</taxon>
        <taxon>Euphorbiaceae</taxon>
        <taxon>Acalyphoideae</taxon>
        <taxon>Acalypheae</taxon>
        <taxon>Ricinus</taxon>
    </lineage>
</organism>
<dbReference type="EMBL" id="EQ974692">
    <property type="protein sequence ID" value="EEF28336.1"/>
    <property type="molecule type" value="Genomic_DNA"/>
</dbReference>
<proteinExistence type="predicted"/>
<gene>
    <name evidence="1" type="ORF">RCOM_0200700</name>
</gene>
<reference evidence="2" key="1">
    <citation type="journal article" date="2010" name="Nat. Biotechnol.">
        <title>Draft genome sequence of the oilseed species Ricinus communis.</title>
        <authorList>
            <person name="Chan A.P."/>
            <person name="Crabtree J."/>
            <person name="Zhao Q."/>
            <person name="Lorenzi H."/>
            <person name="Orvis J."/>
            <person name="Puiu D."/>
            <person name="Melake-Berhan A."/>
            <person name="Jones K.M."/>
            <person name="Redman J."/>
            <person name="Chen G."/>
            <person name="Cahoon E.B."/>
            <person name="Gedil M."/>
            <person name="Stanke M."/>
            <person name="Haas B.J."/>
            <person name="Wortman J.R."/>
            <person name="Fraser-Liggett C.M."/>
            <person name="Ravel J."/>
            <person name="Rabinowicz P.D."/>
        </authorList>
    </citation>
    <scope>NUCLEOTIDE SEQUENCE [LARGE SCALE GENOMIC DNA]</scope>
    <source>
        <strain evidence="2">cv. Hale</strain>
    </source>
</reference>
<dbReference type="AlphaFoldDB" id="B9T731"/>
<protein>
    <submittedName>
        <fullName evidence="1">Uncharacterized protein</fullName>
    </submittedName>
</protein>
<accession>B9T731</accession>
<evidence type="ECO:0000313" key="1">
    <source>
        <dbReference type="EMBL" id="EEF28336.1"/>
    </source>
</evidence>
<dbReference type="Proteomes" id="UP000008311">
    <property type="component" value="Unassembled WGS sequence"/>
</dbReference>
<dbReference type="InParanoid" id="B9T731"/>